<feature type="transmembrane region" description="Helical" evidence="1">
    <location>
        <begin position="31"/>
        <end position="52"/>
    </location>
</feature>
<evidence type="ECO:0008006" key="4">
    <source>
        <dbReference type="Google" id="ProtNLM"/>
    </source>
</evidence>
<reference evidence="2 3" key="1">
    <citation type="submission" date="2023-07" db="EMBL/GenBank/DDBJ databases">
        <title>Sorghum-associated microbial communities from plants grown in Nebraska, USA.</title>
        <authorList>
            <person name="Schachtman D."/>
        </authorList>
    </citation>
    <scope>NUCLEOTIDE SEQUENCE [LARGE SCALE GENOMIC DNA]</scope>
    <source>
        <strain evidence="2 3">4129</strain>
    </source>
</reference>
<keyword evidence="1" id="KW-0472">Membrane</keyword>
<dbReference type="Proteomes" id="UP001269081">
    <property type="component" value="Unassembled WGS sequence"/>
</dbReference>
<feature type="transmembrane region" description="Helical" evidence="1">
    <location>
        <begin position="58"/>
        <end position="75"/>
    </location>
</feature>
<dbReference type="EMBL" id="JAVDWQ010000015">
    <property type="protein sequence ID" value="MDR7211787.1"/>
    <property type="molecule type" value="Genomic_DNA"/>
</dbReference>
<proteinExistence type="predicted"/>
<evidence type="ECO:0000313" key="3">
    <source>
        <dbReference type="Proteomes" id="UP001269081"/>
    </source>
</evidence>
<keyword evidence="1" id="KW-1133">Transmembrane helix</keyword>
<keyword evidence="3" id="KW-1185">Reference proteome</keyword>
<organism evidence="2 3">
    <name type="scientific">Flavobacterium piscis</name>
    <dbReference type="NCBI Taxonomy" id="1114874"/>
    <lineage>
        <taxon>Bacteria</taxon>
        <taxon>Pseudomonadati</taxon>
        <taxon>Bacteroidota</taxon>
        <taxon>Flavobacteriia</taxon>
        <taxon>Flavobacteriales</taxon>
        <taxon>Flavobacteriaceae</taxon>
        <taxon>Flavobacterium</taxon>
    </lineage>
</organism>
<comment type="caution">
    <text evidence="2">The sequence shown here is derived from an EMBL/GenBank/DDBJ whole genome shotgun (WGS) entry which is preliminary data.</text>
</comment>
<feature type="transmembrane region" description="Helical" evidence="1">
    <location>
        <begin position="95"/>
        <end position="114"/>
    </location>
</feature>
<sequence length="125" mass="15284">MIIRKLTDPIFIHFSKMYIHFYQDRKRYWRIFPSLILATIFTLNLETLSFFIMPVSSFYYVCMALFFAVMFLLLYNNIKYEYIKDYKMSSKIRVIITLLIIVDLVINFILTSMLRDEKLQRMIFL</sequence>
<accession>A0ABU1YC08</accession>
<evidence type="ECO:0000256" key="1">
    <source>
        <dbReference type="SAM" id="Phobius"/>
    </source>
</evidence>
<gene>
    <name evidence="2" type="ORF">J2W48_003744</name>
</gene>
<name>A0ABU1YC08_9FLAO</name>
<evidence type="ECO:0000313" key="2">
    <source>
        <dbReference type="EMBL" id="MDR7211787.1"/>
    </source>
</evidence>
<keyword evidence="1" id="KW-0812">Transmembrane</keyword>
<protein>
    <recommendedName>
        <fullName evidence="4">DUF805 domain-containing protein</fullName>
    </recommendedName>
</protein>